<reference evidence="1" key="1">
    <citation type="submission" date="2010-01" db="EMBL/GenBank/DDBJ databases">
        <title>Genome fragments of uncultured bacteria from the North Pacific subtropical Gyre.</title>
        <authorList>
            <person name="Pham V.D."/>
            <person name="Delong E.F."/>
        </authorList>
    </citation>
    <scope>NUCLEOTIDE SEQUENCE</scope>
</reference>
<evidence type="ECO:0000313" key="1">
    <source>
        <dbReference type="EMBL" id="ADI21652.1"/>
    </source>
</evidence>
<name>E7C2H8_9HYPH</name>
<dbReference type="EMBL" id="GU567962">
    <property type="protein sequence ID" value="ADI21652.1"/>
    <property type="molecule type" value="Genomic_DNA"/>
</dbReference>
<dbReference type="AlphaFoldDB" id="E7C2H8"/>
<sequence length="133" mass="13474">MIVVVGAHVGDRGDAVGHGEKRRHRGDVENAPVGIARVAQHLPVGLDDGVRALGQLDDEIQHRGALVVEPGGPPVLGNRLAEAGIAGELACGGAMGGQAIMAVIDRGNDDGDDLAVQLRSGATQAKISGGERP</sequence>
<proteinExistence type="predicted"/>
<organism evidence="1">
    <name type="scientific">uncultured Rhizobium sp. HF0130_09F11</name>
    <dbReference type="NCBI Taxonomy" id="723625"/>
    <lineage>
        <taxon>Bacteria</taxon>
        <taxon>Pseudomonadati</taxon>
        <taxon>Pseudomonadota</taxon>
        <taxon>Alphaproteobacteria</taxon>
        <taxon>Hyphomicrobiales</taxon>
        <taxon>Rhizobiaceae</taxon>
        <taxon>Rhizobium/Agrobacterium group</taxon>
        <taxon>Rhizobium</taxon>
        <taxon>environmental samples</taxon>
    </lineage>
</organism>
<accession>E7C2H8</accession>
<protein>
    <submittedName>
        <fullName evidence="1">Uncharacterized protein</fullName>
    </submittedName>
</protein>